<dbReference type="SUPFAM" id="SSF53901">
    <property type="entry name" value="Thiolase-like"/>
    <property type="match status" value="1"/>
</dbReference>
<evidence type="ECO:0000259" key="1">
    <source>
        <dbReference type="Pfam" id="PF00109"/>
    </source>
</evidence>
<accession>A0A1B0D682</accession>
<dbReference type="AlphaFoldDB" id="A0A1B0D682"/>
<dbReference type="VEuPathDB" id="VectorBase:PPAPM1_009830"/>
<dbReference type="EnsemblMetazoa" id="PPAI002991-RA">
    <property type="protein sequence ID" value="PPAI002991-PA"/>
    <property type="gene ID" value="PPAI002991"/>
</dbReference>
<reference evidence="2" key="1">
    <citation type="submission" date="2022-08" db="UniProtKB">
        <authorList>
            <consortium name="EnsemblMetazoa"/>
        </authorList>
    </citation>
    <scope>IDENTIFICATION</scope>
    <source>
        <strain evidence="2">Israel</strain>
    </source>
</reference>
<dbReference type="Pfam" id="PF00109">
    <property type="entry name" value="ketoacyl-synt"/>
    <property type="match status" value="1"/>
</dbReference>
<protein>
    <recommendedName>
        <fullName evidence="1">Beta-ketoacyl synthase-like N-terminal domain-containing protein</fullName>
    </recommendedName>
</protein>
<dbReference type="GO" id="GO:0006633">
    <property type="term" value="P:fatty acid biosynthetic process"/>
    <property type="evidence" value="ECO:0007669"/>
    <property type="project" value="TreeGrafter"/>
</dbReference>
<dbReference type="Proteomes" id="UP000092462">
    <property type="component" value="Unassembled WGS sequence"/>
</dbReference>
<keyword evidence="3" id="KW-1185">Reference proteome</keyword>
<name>A0A1B0D682_PHLPP</name>
<dbReference type="InterPro" id="IPR014030">
    <property type="entry name" value="Ketoacyl_synth_N"/>
</dbReference>
<dbReference type="Gene3D" id="3.40.47.10">
    <property type="match status" value="1"/>
</dbReference>
<dbReference type="PANTHER" id="PTHR43775:SF23">
    <property type="entry name" value="FATTY ACID SYNTHASE 3"/>
    <property type="match status" value="1"/>
</dbReference>
<evidence type="ECO:0000313" key="2">
    <source>
        <dbReference type="EnsemblMetazoa" id="PPAI002991-PA"/>
    </source>
</evidence>
<feature type="domain" description="Beta-ketoacyl synthase-like N-terminal" evidence="1">
    <location>
        <begin position="20"/>
        <end position="110"/>
    </location>
</feature>
<organism evidence="2 3">
    <name type="scientific">Phlebotomus papatasi</name>
    <name type="common">Sandfly</name>
    <dbReference type="NCBI Taxonomy" id="29031"/>
    <lineage>
        <taxon>Eukaryota</taxon>
        <taxon>Metazoa</taxon>
        <taxon>Ecdysozoa</taxon>
        <taxon>Arthropoda</taxon>
        <taxon>Hexapoda</taxon>
        <taxon>Insecta</taxon>
        <taxon>Pterygota</taxon>
        <taxon>Neoptera</taxon>
        <taxon>Endopterygota</taxon>
        <taxon>Diptera</taxon>
        <taxon>Nematocera</taxon>
        <taxon>Psychodoidea</taxon>
        <taxon>Psychodidae</taxon>
        <taxon>Phlebotomus</taxon>
        <taxon>Phlebotomus</taxon>
    </lineage>
</organism>
<proteinExistence type="predicted"/>
<dbReference type="InterPro" id="IPR016039">
    <property type="entry name" value="Thiolase-like"/>
</dbReference>
<dbReference type="PANTHER" id="PTHR43775">
    <property type="entry name" value="FATTY ACID SYNTHASE"/>
    <property type="match status" value="1"/>
</dbReference>
<dbReference type="GO" id="GO:0004312">
    <property type="term" value="F:fatty acid synthase activity"/>
    <property type="evidence" value="ECO:0007669"/>
    <property type="project" value="TreeGrafter"/>
</dbReference>
<dbReference type="InterPro" id="IPR050091">
    <property type="entry name" value="PKS_NRPS_Biosynth_Enz"/>
</dbReference>
<dbReference type="VEuPathDB" id="VectorBase:PPAI002991"/>
<dbReference type="EMBL" id="AJVK01012005">
    <property type="status" value="NOT_ANNOTATED_CDS"/>
    <property type="molecule type" value="Genomic_DNA"/>
</dbReference>
<evidence type="ECO:0000313" key="3">
    <source>
        <dbReference type="Proteomes" id="UP000092462"/>
    </source>
</evidence>
<sequence>MLSKGVRDLSMRSYAKCPDEEIVISGISGQFPKTRDMNEFAKNLYEKVDLSEEVDELWKEVLPEIPDKIGKAANVKKFDATFFGVHYKQAHLTDPSMRFILECSYESILDLEALKKHN</sequence>